<feature type="transmembrane region" description="Helical" evidence="1">
    <location>
        <begin position="223"/>
        <end position="244"/>
    </location>
</feature>
<protein>
    <submittedName>
        <fullName evidence="2">Uncharacterized protein</fullName>
    </submittedName>
</protein>
<accession>A0A8H7SX71</accession>
<proteinExistence type="predicted"/>
<organism evidence="2 3">
    <name type="scientific">Thamnidium elegans</name>
    <dbReference type="NCBI Taxonomy" id="101142"/>
    <lineage>
        <taxon>Eukaryota</taxon>
        <taxon>Fungi</taxon>
        <taxon>Fungi incertae sedis</taxon>
        <taxon>Mucoromycota</taxon>
        <taxon>Mucoromycotina</taxon>
        <taxon>Mucoromycetes</taxon>
        <taxon>Mucorales</taxon>
        <taxon>Mucorineae</taxon>
        <taxon>Mucoraceae</taxon>
        <taxon>Thamnidium</taxon>
    </lineage>
</organism>
<dbReference type="GO" id="GO:0005794">
    <property type="term" value="C:Golgi apparatus"/>
    <property type="evidence" value="ECO:0007669"/>
    <property type="project" value="TreeGrafter"/>
</dbReference>
<feature type="transmembrane region" description="Helical" evidence="1">
    <location>
        <begin position="153"/>
        <end position="179"/>
    </location>
</feature>
<evidence type="ECO:0000313" key="3">
    <source>
        <dbReference type="Proteomes" id="UP000613177"/>
    </source>
</evidence>
<feature type="transmembrane region" description="Helical" evidence="1">
    <location>
        <begin position="58"/>
        <end position="76"/>
    </location>
</feature>
<evidence type="ECO:0000256" key="1">
    <source>
        <dbReference type="SAM" id="Phobius"/>
    </source>
</evidence>
<dbReference type="EMBL" id="JAEPRE010000022">
    <property type="protein sequence ID" value="KAG2236073.1"/>
    <property type="molecule type" value="Genomic_DNA"/>
</dbReference>
<dbReference type="PANTHER" id="PTHR34391:SF1">
    <property type="entry name" value="UPF0658 GOLGI APPARATUS MEMBRANE PROTEIN C1952.10C-RELATED"/>
    <property type="match status" value="1"/>
</dbReference>
<dbReference type="InterPro" id="IPR040410">
    <property type="entry name" value="UPF0658_Golgi"/>
</dbReference>
<reference evidence="2" key="1">
    <citation type="submission" date="2021-01" db="EMBL/GenBank/DDBJ databases">
        <title>Metabolic potential, ecology and presence of endohyphal bacteria is reflected in genomic diversity of Mucoromycotina.</title>
        <authorList>
            <person name="Muszewska A."/>
            <person name="Okrasinska A."/>
            <person name="Steczkiewicz K."/>
            <person name="Drgas O."/>
            <person name="Orlowska M."/>
            <person name="Perlinska-Lenart U."/>
            <person name="Aleksandrzak-Piekarczyk T."/>
            <person name="Szatraj K."/>
            <person name="Zielenkiewicz U."/>
            <person name="Pilsyk S."/>
            <person name="Malc E."/>
            <person name="Mieczkowski P."/>
            <person name="Kruszewska J.S."/>
            <person name="Biernat P."/>
            <person name="Pawlowska J."/>
        </authorList>
    </citation>
    <scope>NUCLEOTIDE SEQUENCE</scope>
    <source>
        <strain evidence="2">WA0000018081</strain>
    </source>
</reference>
<name>A0A8H7SX71_9FUNG</name>
<feature type="transmembrane region" description="Helical" evidence="1">
    <location>
        <begin position="191"/>
        <end position="211"/>
    </location>
</feature>
<feature type="transmembrane region" description="Helical" evidence="1">
    <location>
        <begin position="256"/>
        <end position="275"/>
    </location>
</feature>
<dbReference type="AlphaFoldDB" id="A0A8H7SX71"/>
<keyword evidence="1" id="KW-1133">Transmembrane helix</keyword>
<feature type="transmembrane region" description="Helical" evidence="1">
    <location>
        <begin position="20"/>
        <end position="38"/>
    </location>
</feature>
<keyword evidence="3" id="KW-1185">Reference proteome</keyword>
<comment type="caution">
    <text evidence="2">The sequence shown here is derived from an EMBL/GenBank/DDBJ whole genome shotgun (WGS) entry which is preliminary data.</text>
</comment>
<sequence length="315" mass="36456">MYYYGRDALYKIDLNTDAYGLYYKAFKISGECIMFIVFEVWKLSLALDGVLHSNSRTIWASAAFTVFSFGFSILMINESIKWIEVRNTLETNQILPDWLDALKLINQNLFISLSCISFLIIPATFYSAVKVAKDFGWDAYKKIGSSIKIQKMYVTVQWFSLALKIDIYFEFCAYALYFFYLLAGNFLETPAYTAIFSIVLSMLIITLPSLALSRYAISKESKIIMMLFLLLQLLFLASILYVMISMRDILADWYAFTGFCLASIIAVILTSYNLVQWKPFSRKIPRRQSGIYSNMNQVDTFRRLEEQRADEPIDD</sequence>
<dbReference type="PANTHER" id="PTHR34391">
    <property type="entry name" value="UPF0658 GOLGI APPARATUS MEMBRANE PROTEIN C1952.10C-RELATED"/>
    <property type="match status" value="1"/>
</dbReference>
<keyword evidence="1" id="KW-0472">Membrane</keyword>
<keyword evidence="1" id="KW-0812">Transmembrane</keyword>
<evidence type="ECO:0000313" key="2">
    <source>
        <dbReference type="EMBL" id="KAG2236073.1"/>
    </source>
</evidence>
<dbReference type="Proteomes" id="UP000613177">
    <property type="component" value="Unassembled WGS sequence"/>
</dbReference>
<gene>
    <name evidence="2" type="ORF">INT48_006089</name>
</gene>